<dbReference type="EMBL" id="JAHRIQ010081993">
    <property type="protein sequence ID" value="MEQ2247686.1"/>
    <property type="molecule type" value="Genomic_DNA"/>
</dbReference>
<sequence>MPRPPARHWTAATTSPAEQQHALLENPHRSLQKANSPQSQNPLKKARPLHPENNSGQPACQNHADPPIPLPNGSRTENSQEPKQETGIRTVTTQPQKQKCTYPNIWTTPRTSNTSDTQADFSPISSCYGNFSHALQYRNKTQ</sequence>
<dbReference type="Proteomes" id="UP001482620">
    <property type="component" value="Unassembled WGS sequence"/>
</dbReference>
<evidence type="ECO:0000313" key="3">
    <source>
        <dbReference type="Proteomes" id="UP001482620"/>
    </source>
</evidence>
<feature type="compositionally biased region" description="Polar residues" evidence="1">
    <location>
        <begin position="32"/>
        <end position="42"/>
    </location>
</feature>
<proteinExistence type="predicted"/>
<evidence type="ECO:0000313" key="2">
    <source>
        <dbReference type="EMBL" id="MEQ2247686.1"/>
    </source>
</evidence>
<feature type="compositionally biased region" description="Polar residues" evidence="1">
    <location>
        <begin position="87"/>
        <end position="119"/>
    </location>
</feature>
<keyword evidence="3" id="KW-1185">Reference proteome</keyword>
<gene>
    <name evidence="2" type="ORF">ILYODFUR_011727</name>
</gene>
<evidence type="ECO:0000256" key="1">
    <source>
        <dbReference type="SAM" id="MobiDB-lite"/>
    </source>
</evidence>
<reference evidence="2 3" key="1">
    <citation type="submission" date="2021-06" db="EMBL/GenBank/DDBJ databases">
        <authorList>
            <person name="Palmer J.M."/>
        </authorList>
    </citation>
    <scope>NUCLEOTIDE SEQUENCE [LARGE SCALE GENOMIC DNA]</scope>
    <source>
        <strain evidence="3">if_2019</strain>
        <tissue evidence="2">Muscle</tissue>
    </source>
</reference>
<name>A0ABV0UTX6_9TELE</name>
<organism evidence="2 3">
    <name type="scientific">Ilyodon furcidens</name>
    <name type="common">goldbreast splitfin</name>
    <dbReference type="NCBI Taxonomy" id="33524"/>
    <lineage>
        <taxon>Eukaryota</taxon>
        <taxon>Metazoa</taxon>
        <taxon>Chordata</taxon>
        <taxon>Craniata</taxon>
        <taxon>Vertebrata</taxon>
        <taxon>Euteleostomi</taxon>
        <taxon>Actinopterygii</taxon>
        <taxon>Neopterygii</taxon>
        <taxon>Teleostei</taxon>
        <taxon>Neoteleostei</taxon>
        <taxon>Acanthomorphata</taxon>
        <taxon>Ovalentaria</taxon>
        <taxon>Atherinomorphae</taxon>
        <taxon>Cyprinodontiformes</taxon>
        <taxon>Goodeidae</taxon>
        <taxon>Ilyodon</taxon>
    </lineage>
</organism>
<comment type="caution">
    <text evidence="2">The sequence shown here is derived from an EMBL/GenBank/DDBJ whole genome shotgun (WGS) entry which is preliminary data.</text>
</comment>
<feature type="region of interest" description="Disordered" evidence="1">
    <location>
        <begin position="1"/>
        <end position="119"/>
    </location>
</feature>
<accession>A0ABV0UTX6</accession>
<protein>
    <submittedName>
        <fullName evidence="2">Uncharacterized protein</fullName>
    </submittedName>
</protein>